<reference evidence="2" key="2">
    <citation type="submission" date="2024-06" db="EMBL/GenBank/DDBJ databases">
        <title>Micromonospora mangrovi CCTCC AA 2012012 genome sequences.</title>
        <authorList>
            <person name="Gao J."/>
        </authorList>
    </citation>
    <scope>NUCLEOTIDE SEQUENCE</scope>
    <source>
        <strain evidence="2">CCTCC AA 2012012</strain>
    </source>
</reference>
<dbReference type="EMBL" id="CP157762">
    <property type="protein sequence ID" value="XBP96478.1"/>
    <property type="molecule type" value="Genomic_DNA"/>
</dbReference>
<evidence type="ECO:0000313" key="1">
    <source>
        <dbReference type="EMBL" id="XBP96478.1"/>
    </source>
</evidence>
<dbReference type="EMBL" id="CP159342">
    <property type="protein sequence ID" value="XCH77183.1"/>
    <property type="molecule type" value="Genomic_DNA"/>
</dbReference>
<accession>A0AAU8HNY3</accession>
<organism evidence="2">
    <name type="scientific">Micromonospora sp. CCTCC AA 2012012</name>
    <dbReference type="NCBI Taxonomy" id="3111921"/>
    <lineage>
        <taxon>Bacteria</taxon>
        <taxon>Bacillati</taxon>
        <taxon>Actinomycetota</taxon>
        <taxon>Actinomycetes</taxon>
        <taxon>Micromonosporales</taxon>
        <taxon>Micromonosporaceae</taxon>
        <taxon>Micromonospora</taxon>
    </lineage>
</organism>
<reference evidence="1" key="1">
    <citation type="submission" date="2024-01" db="EMBL/GenBank/DDBJ databases">
        <title>The genome sequence of Micromonospora mangrovi CCTCC AA 2012012.</title>
        <authorList>
            <person name="Gao J."/>
        </authorList>
    </citation>
    <scope>NUCLEOTIDE SEQUENCE</scope>
    <source>
        <strain evidence="1">CCTCC AA 2012012</strain>
    </source>
</reference>
<proteinExistence type="predicted"/>
<name>A0AAU8HNY3_9ACTN</name>
<dbReference type="AlphaFoldDB" id="A0AAU8HNY3"/>
<dbReference type="RefSeq" id="WP_350938251.1">
    <property type="nucleotide sequence ID" value="NZ_CP157762.1"/>
</dbReference>
<gene>
    <name evidence="2" type="ORF">ABUL08_14175</name>
    <name evidence="1" type="ORF">VK199_14115</name>
</gene>
<sequence>MTTVREHEEGSATVVDGRQPRVLLLSFNLRPHERVVALVDRLLDEGARVDLLVLSDKNWAEYADRTDLHILALNGAEKRHPVMRTERILIERGPEKVLNGLGRITGERSVRRLKRGHQRVAKAFHKRVFMKTYSNFRPLVLSRIFDKRLPGLGLDRVDMIVASDALSVTLGWKLARRFPNAVATTSLDPPTAAEAAARS</sequence>
<evidence type="ECO:0000313" key="2">
    <source>
        <dbReference type="EMBL" id="XCH77183.1"/>
    </source>
</evidence>
<protein>
    <submittedName>
        <fullName evidence="2">Uncharacterized protein</fullName>
    </submittedName>
</protein>